<organism evidence="1 2">
    <name type="scientific">Ophiophagus hannah</name>
    <name type="common">King cobra</name>
    <name type="synonym">Naja hannah</name>
    <dbReference type="NCBI Taxonomy" id="8665"/>
    <lineage>
        <taxon>Eukaryota</taxon>
        <taxon>Metazoa</taxon>
        <taxon>Chordata</taxon>
        <taxon>Craniata</taxon>
        <taxon>Vertebrata</taxon>
        <taxon>Euteleostomi</taxon>
        <taxon>Lepidosauria</taxon>
        <taxon>Squamata</taxon>
        <taxon>Bifurcata</taxon>
        <taxon>Unidentata</taxon>
        <taxon>Episquamata</taxon>
        <taxon>Toxicofera</taxon>
        <taxon>Serpentes</taxon>
        <taxon>Colubroidea</taxon>
        <taxon>Elapidae</taxon>
        <taxon>Elapinae</taxon>
        <taxon>Ophiophagus</taxon>
    </lineage>
</organism>
<sequence length="95" mass="10276">MTTAAPMQGTYIPQYTPVPPTAVPLEQQMAVETSSEHASAYSYQQSKMSKAFKVSVNVLVEEKQMDSNVCTPGSTGAEVQQTEFLGLTNKQTAKT</sequence>
<dbReference type="Proteomes" id="UP000018936">
    <property type="component" value="Unassembled WGS sequence"/>
</dbReference>
<comment type="caution">
    <text evidence="1">The sequence shown here is derived from an EMBL/GenBank/DDBJ whole genome shotgun (WGS) entry which is preliminary data.</text>
</comment>
<evidence type="ECO:0000313" key="2">
    <source>
        <dbReference type="Proteomes" id="UP000018936"/>
    </source>
</evidence>
<proteinExistence type="predicted"/>
<dbReference type="AlphaFoldDB" id="V8N9Z0"/>
<dbReference type="OrthoDB" id="271725at2759"/>
<accession>V8N9Z0</accession>
<keyword evidence="2" id="KW-1185">Reference proteome</keyword>
<reference evidence="1 2" key="1">
    <citation type="journal article" date="2013" name="Proc. Natl. Acad. Sci. U.S.A.">
        <title>The king cobra genome reveals dynamic gene evolution and adaptation in the snake venom system.</title>
        <authorList>
            <person name="Vonk F.J."/>
            <person name="Casewell N.R."/>
            <person name="Henkel C.V."/>
            <person name="Heimberg A.M."/>
            <person name="Jansen H.J."/>
            <person name="McCleary R.J."/>
            <person name="Kerkkamp H.M."/>
            <person name="Vos R.A."/>
            <person name="Guerreiro I."/>
            <person name="Calvete J.J."/>
            <person name="Wuster W."/>
            <person name="Woods A.E."/>
            <person name="Logan J.M."/>
            <person name="Harrison R.A."/>
            <person name="Castoe T.A."/>
            <person name="de Koning A.P."/>
            <person name="Pollock D.D."/>
            <person name="Yandell M."/>
            <person name="Calderon D."/>
            <person name="Renjifo C."/>
            <person name="Currier R.B."/>
            <person name="Salgado D."/>
            <person name="Pla D."/>
            <person name="Sanz L."/>
            <person name="Hyder A.S."/>
            <person name="Ribeiro J.M."/>
            <person name="Arntzen J.W."/>
            <person name="van den Thillart G.E."/>
            <person name="Boetzer M."/>
            <person name="Pirovano W."/>
            <person name="Dirks R.P."/>
            <person name="Spaink H.P."/>
            <person name="Duboule D."/>
            <person name="McGlinn E."/>
            <person name="Kini R.M."/>
            <person name="Richardson M.K."/>
        </authorList>
    </citation>
    <scope>NUCLEOTIDE SEQUENCE</scope>
    <source>
        <tissue evidence="1">Blood</tissue>
    </source>
</reference>
<protein>
    <submittedName>
        <fullName evidence="1">RNA-binding motif, single-stranded-interacting protein 3</fullName>
    </submittedName>
</protein>
<gene>
    <name evidence="1" type="primary">RBMS3</name>
    <name evidence="1" type="ORF">L345_15203</name>
</gene>
<name>V8N9Z0_OPHHA</name>
<evidence type="ECO:0000313" key="1">
    <source>
        <dbReference type="EMBL" id="ETE59069.1"/>
    </source>
</evidence>
<dbReference type="EMBL" id="AZIM01005919">
    <property type="protein sequence ID" value="ETE59069.1"/>
    <property type="molecule type" value="Genomic_DNA"/>
</dbReference>